<evidence type="ECO:0000259" key="5">
    <source>
        <dbReference type="Pfam" id="PF02737"/>
    </source>
</evidence>
<comment type="pathway">
    <text evidence="1">Lipid metabolism; butanoate metabolism.</text>
</comment>
<keyword evidence="7" id="KW-1185">Reference proteome</keyword>
<evidence type="ECO:0000313" key="7">
    <source>
        <dbReference type="Proteomes" id="UP001499854"/>
    </source>
</evidence>
<dbReference type="Pfam" id="PF02737">
    <property type="entry name" value="3HCDH_N"/>
    <property type="match status" value="1"/>
</dbReference>
<dbReference type="Gene3D" id="1.10.1040.10">
    <property type="entry name" value="N-(1-d-carboxylethyl)-l-norvaline Dehydrogenase, domain 2"/>
    <property type="match status" value="1"/>
</dbReference>
<feature type="domain" description="3-hydroxyacyl-CoA dehydrogenase NAD binding" evidence="5">
    <location>
        <begin position="13"/>
        <end position="187"/>
    </location>
</feature>
<comment type="caution">
    <text evidence="6">The sequence shown here is derived from an EMBL/GenBank/DDBJ whole genome shotgun (WGS) entry which is preliminary data.</text>
</comment>
<keyword evidence="3" id="KW-0560">Oxidoreductase</keyword>
<name>A0ABN2SEA4_9ACTN</name>
<dbReference type="Proteomes" id="UP001499854">
    <property type="component" value="Unassembled WGS sequence"/>
</dbReference>
<dbReference type="Pfam" id="PF00725">
    <property type="entry name" value="3HCDH"/>
    <property type="match status" value="1"/>
</dbReference>
<evidence type="ECO:0000256" key="3">
    <source>
        <dbReference type="ARBA" id="ARBA00023002"/>
    </source>
</evidence>
<dbReference type="InterPro" id="IPR006176">
    <property type="entry name" value="3-OHacyl-CoA_DH_NAD-bd"/>
</dbReference>
<protein>
    <submittedName>
        <fullName evidence="6">3-hydroxyacyl-CoA dehydrogenase family protein</fullName>
    </submittedName>
</protein>
<proteinExistence type="inferred from homology"/>
<dbReference type="InterPro" id="IPR022694">
    <property type="entry name" value="3-OHacyl-CoA_DH"/>
</dbReference>
<dbReference type="InterPro" id="IPR036291">
    <property type="entry name" value="NAD(P)-bd_dom_sf"/>
</dbReference>
<comment type="similarity">
    <text evidence="2">Belongs to the 3-hydroxyacyl-CoA dehydrogenase family.</text>
</comment>
<organism evidence="6 7">
    <name type="scientific">Catenulispora subtropica</name>
    <dbReference type="NCBI Taxonomy" id="450798"/>
    <lineage>
        <taxon>Bacteria</taxon>
        <taxon>Bacillati</taxon>
        <taxon>Actinomycetota</taxon>
        <taxon>Actinomycetes</taxon>
        <taxon>Catenulisporales</taxon>
        <taxon>Catenulisporaceae</taxon>
        <taxon>Catenulispora</taxon>
    </lineage>
</organism>
<sequence length="291" mass="30988">MGTDHTEAVEHRLAVVGAGVMGTNITTTALGHGVDVVLVDVSDEALAGGRRKIKEKTRHAQLMGALPADRTPGTLTTTTDLAGVADATVVVEAVLEVAEVKQKVLTEVGRIVRPGTVVISNTSCIPIDEMANWLERPEELVGVHFMNPTYLIKAVEMIRGPRTSEATMAGGKALLSRMGREGLVVNDNPGFVINFLLHPLINSAAKLVERGVADVETVDKLLEGCLGHSTGPLRTADLIGIDNLVDSLVVLHERTGDESCNPCELMLEKVRTGAHGRKSGRGFYDYGKVVS</sequence>
<dbReference type="Gene3D" id="3.40.50.720">
    <property type="entry name" value="NAD(P)-binding Rossmann-like Domain"/>
    <property type="match status" value="1"/>
</dbReference>
<dbReference type="PIRSF" id="PIRSF000105">
    <property type="entry name" value="HCDH"/>
    <property type="match status" value="1"/>
</dbReference>
<dbReference type="InterPro" id="IPR013328">
    <property type="entry name" value="6PGD_dom2"/>
</dbReference>
<evidence type="ECO:0000313" key="6">
    <source>
        <dbReference type="EMBL" id="GAA1985033.1"/>
    </source>
</evidence>
<dbReference type="EMBL" id="BAAAQM010000034">
    <property type="protein sequence ID" value="GAA1985033.1"/>
    <property type="molecule type" value="Genomic_DNA"/>
</dbReference>
<feature type="domain" description="3-hydroxyacyl-CoA dehydrogenase C-terminal" evidence="4">
    <location>
        <begin position="190"/>
        <end position="286"/>
    </location>
</feature>
<reference evidence="6 7" key="1">
    <citation type="journal article" date="2019" name="Int. J. Syst. Evol. Microbiol.">
        <title>The Global Catalogue of Microorganisms (GCM) 10K type strain sequencing project: providing services to taxonomists for standard genome sequencing and annotation.</title>
        <authorList>
            <consortium name="The Broad Institute Genomics Platform"/>
            <consortium name="The Broad Institute Genome Sequencing Center for Infectious Disease"/>
            <person name="Wu L."/>
            <person name="Ma J."/>
        </authorList>
    </citation>
    <scope>NUCLEOTIDE SEQUENCE [LARGE SCALE GENOMIC DNA]</scope>
    <source>
        <strain evidence="6 7">JCM 16013</strain>
    </source>
</reference>
<dbReference type="PANTHER" id="PTHR48075:SF5">
    <property type="entry name" value="3-HYDROXYBUTYRYL-COA DEHYDROGENASE"/>
    <property type="match status" value="1"/>
</dbReference>
<accession>A0ABN2SEA4</accession>
<dbReference type="SUPFAM" id="SSF48179">
    <property type="entry name" value="6-phosphogluconate dehydrogenase C-terminal domain-like"/>
    <property type="match status" value="1"/>
</dbReference>
<dbReference type="InterPro" id="IPR006108">
    <property type="entry name" value="3HC_DH_C"/>
</dbReference>
<dbReference type="SUPFAM" id="SSF51735">
    <property type="entry name" value="NAD(P)-binding Rossmann-fold domains"/>
    <property type="match status" value="1"/>
</dbReference>
<gene>
    <name evidence="6" type="ORF">GCM10009838_53980</name>
</gene>
<dbReference type="RefSeq" id="WP_344659918.1">
    <property type="nucleotide sequence ID" value="NZ_BAAAQM010000034.1"/>
</dbReference>
<evidence type="ECO:0000259" key="4">
    <source>
        <dbReference type="Pfam" id="PF00725"/>
    </source>
</evidence>
<evidence type="ECO:0000256" key="2">
    <source>
        <dbReference type="ARBA" id="ARBA00009463"/>
    </source>
</evidence>
<dbReference type="PANTHER" id="PTHR48075">
    <property type="entry name" value="3-HYDROXYACYL-COA DEHYDROGENASE FAMILY PROTEIN"/>
    <property type="match status" value="1"/>
</dbReference>
<evidence type="ECO:0000256" key="1">
    <source>
        <dbReference type="ARBA" id="ARBA00005086"/>
    </source>
</evidence>
<dbReference type="InterPro" id="IPR008927">
    <property type="entry name" value="6-PGluconate_DH-like_C_sf"/>
</dbReference>